<keyword evidence="1 3" id="KW-0853">WD repeat</keyword>
<evidence type="ECO:0000256" key="4">
    <source>
        <dbReference type="SAM" id="MobiDB-lite"/>
    </source>
</evidence>
<reference evidence="5 6" key="1">
    <citation type="submission" date="2017-04" db="EMBL/GenBank/DDBJ databases">
        <title>Genome sequencing of [Candida] sorbophila.</title>
        <authorList>
            <person name="Ahn J.O."/>
        </authorList>
    </citation>
    <scope>NUCLEOTIDE SEQUENCE [LARGE SCALE GENOMIC DNA]</scope>
    <source>
        <strain evidence="5 6">DS02</strain>
    </source>
</reference>
<evidence type="ECO:0000256" key="3">
    <source>
        <dbReference type="PROSITE-ProRule" id="PRU00221"/>
    </source>
</evidence>
<comment type="caution">
    <text evidence="5">The sequence shown here is derived from an EMBL/GenBank/DDBJ whole genome shotgun (WGS) entry which is preliminary data.</text>
</comment>
<proteinExistence type="predicted"/>
<organism evidence="5 6">
    <name type="scientific">Wickerhamiella sorbophila</name>
    <dbReference type="NCBI Taxonomy" id="45607"/>
    <lineage>
        <taxon>Eukaryota</taxon>
        <taxon>Fungi</taxon>
        <taxon>Dikarya</taxon>
        <taxon>Ascomycota</taxon>
        <taxon>Saccharomycotina</taxon>
        <taxon>Dipodascomycetes</taxon>
        <taxon>Dipodascales</taxon>
        <taxon>Trichomonascaceae</taxon>
        <taxon>Wickerhamiella</taxon>
    </lineage>
</organism>
<name>A0A2T0FDR7_9ASCO</name>
<feature type="compositionally biased region" description="Basic residues" evidence="4">
    <location>
        <begin position="346"/>
        <end position="360"/>
    </location>
</feature>
<dbReference type="Pfam" id="PF00400">
    <property type="entry name" value="WD40"/>
    <property type="match status" value="4"/>
</dbReference>
<protein>
    <submittedName>
        <fullName evidence="5">Protein MAK11</fullName>
    </submittedName>
</protein>
<dbReference type="InterPro" id="IPR036322">
    <property type="entry name" value="WD40_repeat_dom_sf"/>
</dbReference>
<dbReference type="Gene3D" id="2.130.10.10">
    <property type="entry name" value="YVTN repeat-like/Quinoprotein amine dehydrogenase"/>
    <property type="match status" value="2"/>
</dbReference>
<feature type="region of interest" description="Disordered" evidence="4">
    <location>
        <begin position="330"/>
        <end position="360"/>
    </location>
</feature>
<dbReference type="PROSITE" id="PS00678">
    <property type="entry name" value="WD_REPEATS_1"/>
    <property type="match status" value="2"/>
</dbReference>
<dbReference type="InterPro" id="IPR019775">
    <property type="entry name" value="WD40_repeat_CS"/>
</dbReference>
<dbReference type="PROSITE" id="PS50082">
    <property type="entry name" value="WD_REPEATS_2"/>
    <property type="match status" value="3"/>
</dbReference>
<dbReference type="PANTHER" id="PTHR44675:SF1">
    <property type="entry name" value="P21-ACTIVATED PROTEIN KINASE-INTERACTING PROTEIN 1"/>
    <property type="match status" value="1"/>
</dbReference>
<dbReference type="InterPro" id="IPR015943">
    <property type="entry name" value="WD40/YVTN_repeat-like_dom_sf"/>
</dbReference>
<dbReference type="OrthoDB" id="308449at2759"/>
<dbReference type="EMBL" id="NDIQ01000001">
    <property type="protein sequence ID" value="PRT53079.1"/>
    <property type="molecule type" value="Genomic_DNA"/>
</dbReference>
<accession>A0A2T0FDR7</accession>
<dbReference type="Proteomes" id="UP000238350">
    <property type="component" value="Unassembled WGS sequence"/>
</dbReference>
<gene>
    <name evidence="5" type="ORF">B9G98_00699</name>
</gene>
<dbReference type="SUPFAM" id="SSF50978">
    <property type="entry name" value="WD40 repeat-like"/>
    <property type="match status" value="1"/>
</dbReference>
<dbReference type="STRING" id="45607.A0A2T0FDR7"/>
<feature type="repeat" description="WD" evidence="3">
    <location>
        <begin position="265"/>
        <end position="304"/>
    </location>
</feature>
<evidence type="ECO:0000256" key="2">
    <source>
        <dbReference type="ARBA" id="ARBA00022737"/>
    </source>
</evidence>
<dbReference type="AlphaFoldDB" id="A0A2T0FDR7"/>
<dbReference type="PROSITE" id="PS50294">
    <property type="entry name" value="WD_REPEATS_REGION"/>
    <property type="match status" value="1"/>
</dbReference>
<dbReference type="SMART" id="SM00320">
    <property type="entry name" value="WD40"/>
    <property type="match status" value="4"/>
</dbReference>
<dbReference type="RefSeq" id="XP_024663025.1">
    <property type="nucleotide sequence ID" value="XM_024807257.1"/>
</dbReference>
<evidence type="ECO:0000313" key="5">
    <source>
        <dbReference type="EMBL" id="PRT53079.1"/>
    </source>
</evidence>
<evidence type="ECO:0000256" key="1">
    <source>
        <dbReference type="ARBA" id="ARBA00022574"/>
    </source>
</evidence>
<dbReference type="InterPro" id="IPR001680">
    <property type="entry name" value="WD40_rpt"/>
</dbReference>
<sequence>MGKTKAGKEAKDEAEVIPNASIEELDTLRNAGRTVRIVTGSYEHNLLCVALTITPKGEVFTPIFHFTPHTQSIRCLARHKRFLVSGSNDELIRLYDLQRRRELGTLMHHSGQVLSVQFFNKWMFSTAGDNKILIWRIKDWELLAELKGHRAPVVDFAVHKSGKIAISVGEDHKLILWNMMTGRKASIEKLPGAPRQVVWVPGGNMYYVAYDMKIIGSNDLPEIALKSRLHRMKLVHYKKDYLVVSLENGHIEFYDMQSGKLEFDLVGHASRVKDFDTLENLMVSVSSDGKIVVWDLESRDQIAVYAGGDRLNCVALIPDEIEHIVKRPASENYSDYESEPETNTKVQKRKKKKAKVIVER</sequence>
<keyword evidence="2" id="KW-0677">Repeat</keyword>
<dbReference type="InterPro" id="IPR051959">
    <property type="entry name" value="PAK1-Kinase_Regulator"/>
</dbReference>
<dbReference type="GeneID" id="36514448"/>
<feature type="repeat" description="WD" evidence="3">
    <location>
        <begin position="66"/>
        <end position="105"/>
    </location>
</feature>
<keyword evidence="6" id="KW-1185">Reference proteome</keyword>
<dbReference type="PANTHER" id="PTHR44675">
    <property type="entry name" value="PAK1 INTERACTING PROTEIN 1"/>
    <property type="match status" value="1"/>
</dbReference>
<feature type="repeat" description="WD" evidence="3">
    <location>
        <begin position="146"/>
        <end position="187"/>
    </location>
</feature>
<evidence type="ECO:0000313" key="6">
    <source>
        <dbReference type="Proteomes" id="UP000238350"/>
    </source>
</evidence>